<reference evidence="1" key="1">
    <citation type="submission" date="2018-02" db="EMBL/GenBank/DDBJ databases">
        <title>The genomes of Aspergillus section Nigri reveals drivers in fungal speciation.</title>
        <authorList>
            <consortium name="DOE Joint Genome Institute"/>
            <person name="Vesth T.C."/>
            <person name="Nybo J."/>
            <person name="Theobald S."/>
            <person name="Brandl J."/>
            <person name="Frisvad J.C."/>
            <person name="Nielsen K.F."/>
            <person name="Lyhne E.K."/>
            <person name="Kogle M.E."/>
            <person name="Kuo A."/>
            <person name="Riley R."/>
            <person name="Clum A."/>
            <person name="Nolan M."/>
            <person name="Lipzen A."/>
            <person name="Salamov A."/>
            <person name="Henrissat B."/>
            <person name="Wiebenga A."/>
            <person name="De vries R.P."/>
            <person name="Grigoriev I.V."/>
            <person name="Mortensen U.H."/>
            <person name="Andersen M.R."/>
            <person name="Baker S.E."/>
        </authorList>
    </citation>
    <scope>NUCLEOTIDE SEQUENCE</scope>
    <source>
        <strain evidence="1">CBS 621.78</strain>
    </source>
</reference>
<gene>
    <name evidence="1" type="ORF">BO95DRAFT_68585</name>
</gene>
<proteinExistence type="predicted"/>
<sequence length="83" mass="9411">MRTCFFAFGVGAMERVMSEFSWQCNGSYSDMNAAHRGGLLRIIWRNYRFRPQISMGRAHGSDSGTTTSDLIRLSMLMLGRTLP</sequence>
<evidence type="ECO:0000313" key="1">
    <source>
        <dbReference type="EMBL" id="RAH48116.1"/>
    </source>
</evidence>
<evidence type="ECO:0000313" key="2">
    <source>
        <dbReference type="Proteomes" id="UP000249057"/>
    </source>
</evidence>
<keyword evidence="2" id="KW-1185">Reference proteome</keyword>
<name>A0ACD1GFT7_9EURO</name>
<accession>A0ACD1GFT7</accession>
<dbReference type="Proteomes" id="UP000249057">
    <property type="component" value="Unassembled WGS sequence"/>
</dbReference>
<organism evidence="1 2">
    <name type="scientific">Aspergillus brunneoviolaceus CBS 621.78</name>
    <dbReference type="NCBI Taxonomy" id="1450534"/>
    <lineage>
        <taxon>Eukaryota</taxon>
        <taxon>Fungi</taxon>
        <taxon>Dikarya</taxon>
        <taxon>Ascomycota</taxon>
        <taxon>Pezizomycotina</taxon>
        <taxon>Eurotiomycetes</taxon>
        <taxon>Eurotiomycetidae</taxon>
        <taxon>Eurotiales</taxon>
        <taxon>Aspergillaceae</taxon>
        <taxon>Aspergillus</taxon>
        <taxon>Aspergillus subgen. Circumdati</taxon>
    </lineage>
</organism>
<protein>
    <submittedName>
        <fullName evidence="1">Uncharacterized protein</fullName>
    </submittedName>
</protein>
<dbReference type="EMBL" id="KZ825326">
    <property type="protein sequence ID" value="RAH48116.1"/>
    <property type="molecule type" value="Genomic_DNA"/>
</dbReference>